<feature type="transmembrane region" description="Helical" evidence="6">
    <location>
        <begin position="253"/>
        <end position="275"/>
    </location>
</feature>
<evidence type="ECO:0000313" key="9">
    <source>
        <dbReference type="Proteomes" id="UP000663505"/>
    </source>
</evidence>
<dbReference type="KEGG" id="afx:JZ786_18330"/>
<dbReference type="CDD" id="cd17474">
    <property type="entry name" value="MFS_YfmO_like"/>
    <property type="match status" value="1"/>
</dbReference>
<evidence type="ECO:0000256" key="2">
    <source>
        <dbReference type="ARBA" id="ARBA00022448"/>
    </source>
</evidence>
<dbReference type="Pfam" id="PF07690">
    <property type="entry name" value="MFS_1"/>
    <property type="match status" value="1"/>
</dbReference>
<feature type="transmembrane region" description="Helical" evidence="6">
    <location>
        <begin position="180"/>
        <end position="201"/>
    </location>
</feature>
<dbReference type="GO" id="GO:0022857">
    <property type="term" value="F:transmembrane transporter activity"/>
    <property type="evidence" value="ECO:0007669"/>
    <property type="project" value="InterPro"/>
</dbReference>
<feature type="transmembrane region" description="Helical" evidence="6">
    <location>
        <begin position="149"/>
        <end position="168"/>
    </location>
</feature>
<organism evidence="8 9">
    <name type="scientific">Alicyclobacillus mengziensis</name>
    <dbReference type="NCBI Taxonomy" id="2931921"/>
    <lineage>
        <taxon>Bacteria</taxon>
        <taxon>Bacillati</taxon>
        <taxon>Bacillota</taxon>
        <taxon>Bacilli</taxon>
        <taxon>Bacillales</taxon>
        <taxon>Alicyclobacillaceae</taxon>
        <taxon>Alicyclobacillus</taxon>
    </lineage>
</organism>
<feature type="transmembrane region" description="Helical" evidence="6">
    <location>
        <begin position="387"/>
        <end position="406"/>
    </location>
</feature>
<feature type="transmembrane region" description="Helical" evidence="6">
    <location>
        <begin position="355"/>
        <end position="375"/>
    </location>
</feature>
<dbReference type="AlphaFoldDB" id="A0A9X7Z9Q0"/>
<evidence type="ECO:0000256" key="1">
    <source>
        <dbReference type="ARBA" id="ARBA00004651"/>
    </source>
</evidence>
<evidence type="ECO:0000259" key="7">
    <source>
        <dbReference type="PROSITE" id="PS50850"/>
    </source>
</evidence>
<dbReference type="Gene3D" id="1.20.1250.20">
    <property type="entry name" value="MFS general substrate transporter like domains"/>
    <property type="match status" value="1"/>
</dbReference>
<keyword evidence="5 6" id="KW-0472">Membrane</keyword>
<accession>A0A9X7Z9Q0</accession>
<dbReference type="PANTHER" id="PTHR43683">
    <property type="entry name" value="MULTIDRUG EFFLUX PROTEIN YFMO"/>
    <property type="match status" value="1"/>
</dbReference>
<keyword evidence="4 6" id="KW-1133">Transmembrane helix</keyword>
<keyword evidence="9" id="KW-1185">Reference proteome</keyword>
<feature type="transmembrane region" description="Helical" evidence="6">
    <location>
        <begin position="287"/>
        <end position="307"/>
    </location>
</feature>
<keyword evidence="2" id="KW-0813">Transport</keyword>
<proteinExistence type="predicted"/>
<dbReference type="InterPro" id="IPR011701">
    <property type="entry name" value="MFS"/>
</dbReference>
<evidence type="ECO:0000256" key="4">
    <source>
        <dbReference type="ARBA" id="ARBA00022989"/>
    </source>
</evidence>
<feature type="transmembrane region" description="Helical" evidence="6">
    <location>
        <begin position="25"/>
        <end position="44"/>
    </location>
</feature>
<gene>
    <name evidence="8" type="ORF">JZ786_18330</name>
</gene>
<dbReference type="SUPFAM" id="SSF103473">
    <property type="entry name" value="MFS general substrate transporter"/>
    <property type="match status" value="1"/>
</dbReference>
<feature type="transmembrane region" description="Helical" evidence="6">
    <location>
        <begin position="64"/>
        <end position="84"/>
    </location>
</feature>
<evidence type="ECO:0000313" key="8">
    <source>
        <dbReference type="EMBL" id="QSO49970.1"/>
    </source>
</evidence>
<name>A0A9X7Z9Q0_9BACL</name>
<feature type="transmembrane region" description="Helical" evidence="6">
    <location>
        <begin position="319"/>
        <end position="343"/>
    </location>
</feature>
<evidence type="ECO:0000256" key="6">
    <source>
        <dbReference type="SAM" id="Phobius"/>
    </source>
</evidence>
<dbReference type="PRINTS" id="PR01035">
    <property type="entry name" value="TCRTETA"/>
</dbReference>
<dbReference type="InterPro" id="IPR036259">
    <property type="entry name" value="MFS_trans_sf"/>
</dbReference>
<dbReference type="InterPro" id="IPR053200">
    <property type="entry name" value="YfmO-like"/>
</dbReference>
<sequence length="415" mass="44331">MQDVVEQHQREPAQKGYKDHFRQPSAAWAVAFAVVVAFMGLGLVDPILTSIAKSLRATPSQVELLFTSYMLVTAVMMVVSGAVSSKIGPKWTLLSGLFIIVVLAALAGTSNTVAQVVLFRGGWGLGNALFISTALAVIVGVASGGTESAVILYEAALGLGLSVGPLLGGQLGAISWRGPFYGVSVLMFIGFLAIAVMLPKIPKPKKHISVLDPFRALRHKSLRTMAITAFFYNYGFYTLFAFTPFVLKMSAHGLGFVFFGWGVMMALFSVFVAPWFEARFATRRTMYFVLSLLALDLFVMGLTSAVGKPAFEVFGVTCLTRVILITSVIVGGCFMGIMATLLTTGTMEAAPVERSVASSAYSFVRFLGGAVAPWLAGTLSELYSPSISFYAGTLALVISIAVLFSGRKSLMASHR</sequence>
<feature type="transmembrane region" description="Helical" evidence="6">
    <location>
        <begin position="222"/>
        <end position="247"/>
    </location>
</feature>
<evidence type="ECO:0000256" key="3">
    <source>
        <dbReference type="ARBA" id="ARBA00022692"/>
    </source>
</evidence>
<dbReference type="GO" id="GO:0005886">
    <property type="term" value="C:plasma membrane"/>
    <property type="evidence" value="ECO:0007669"/>
    <property type="project" value="UniProtKB-SubCell"/>
</dbReference>
<reference evidence="8 9" key="1">
    <citation type="submission" date="2021-02" db="EMBL/GenBank/DDBJ databases">
        <title>Alicyclobacillus curvatus sp. nov. and Alicyclobacillus mengziensis sp. nov., two acidophilic bacteria isolated from acid mine drainage.</title>
        <authorList>
            <person name="Huang Y."/>
        </authorList>
    </citation>
    <scope>NUCLEOTIDE SEQUENCE [LARGE SCALE GENOMIC DNA]</scope>
    <source>
        <strain evidence="8 9">S30H14</strain>
    </source>
</reference>
<evidence type="ECO:0000256" key="5">
    <source>
        <dbReference type="ARBA" id="ARBA00023136"/>
    </source>
</evidence>
<protein>
    <submittedName>
        <fullName evidence="8">MFS transporter</fullName>
    </submittedName>
</protein>
<comment type="subcellular location">
    <subcellularLocation>
        <location evidence="1">Cell membrane</location>
        <topology evidence="1">Multi-pass membrane protein</topology>
    </subcellularLocation>
</comment>
<feature type="transmembrane region" description="Helical" evidence="6">
    <location>
        <begin position="122"/>
        <end position="142"/>
    </location>
</feature>
<dbReference type="PROSITE" id="PS50850">
    <property type="entry name" value="MFS"/>
    <property type="match status" value="1"/>
</dbReference>
<dbReference type="InterPro" id="IPR020846">
    <property type="entry name" value="MFS_dom"/>
</dbReference>
<dbReference type="PANTHER" id="PTHR43683:SF1">
    <property type="entry name" value="MULTIDRUG EFFLUX PROTEIN YFMO"/>
    <property type="match status" value="1"/>
</dbReference>
<feature type="transmembrane region" description="Helical" evidence="6">
    <location>
        <begin position="91"/>
        <end position="110"/>
    </location>
</feature>
<dbReference type="Proteomes" id="UP000663505">
    <property type="component" value="Chromosome"/>
</dbReference>
<feature type="domain" description="Major facilitator superfamily (MFS) profile" evidence="7">
    <location>
        <begin position="26"/>
        <end position="410"/>
    </location>
</feature>
<dbReference type="EMBL" id="CP071182">
    <property type="protein sequence ID" value="QSO49970.1"/>
    <property type="molecule type" value="Genomic_DNA"/>
</dbReference>
<keyword evidence="3 6" id="KW-0812">Transmembrane</keyword>
<dbReference type="InterPro" id="IPR001958">
    <property type="entry name" value="Tet-R_TetA/multi-R_MdtG-like"/>
</dbReference>